<feature type="non-terminal residue" evidence="1">
    <location>
        <position position="70"/>
    </location>
</feature>
<dbReference type="AlphaFoldDB" id="A0A0F9H3P4"/>
<gene>
    <name evidence="1" type="ORF">LCGC14_1751340</name>
</gene>
<name>A0A0F9H3P4_9ZZZZ</name>
<protein>
    <submittedName>
        <fullName evidence="1">Uncharacterized protein</fullName>
    </submittedName>
</protein>
<accession>A0A0F9H3P4</accession>
<dbReference type="EMBL" id="LAZR01016157">
    <property type="protein sequence ID" value="KKM05709.1"/>
    <property type="molecule type" value="Genomic_DNA"/>
</dbReference>
<sequence length="70" mass="8363">MNKLYPNEIKIFIEDFSSVDEEIEKLDRSLEQEETYEIIPPETEFWAHCSNLQVWAENSYDTRLLHSNLA</sequence>
<evidence type="ECO:0000313" key="1">
    <source>
        <dbReference type="EMBL" id="KKM05709.1"/>
    </source>
</evidence>
<organism evidence="1">
    <name type="scientific">marine sediment metagenome</name>
    <dbReference type="NCBI Taxonomy" id="412755"/>
    <lineage>
        <taxon>unclassified sequences</taxon>
        <taxon>metagenomes</taxon>
        <taxon>ecological metagenomes</taxon>
    </lineage>
</organism>
<reference evidence="1" key="1">
    <citation type="journal article" date="2015" name="Nature">
        <title>Complex archaea that bridge the gap between prokaryotes and eukaryotes.</title>
        <authorList>
            <person name="Spang A."/>
            <person name="Saw J.H."/>
            <person name="Jorgensen S.L."/>
            <person name="Zaremba-Niedzwiedzka K."/>
            <person name="Martijn J."/>
            <person name="Lind A.E."/>
            <person name="van Eijk R."/>
            <person name="Schleper C."/>
            <person name="Guy L."/>
            <person name="Ettema T.J."/>
        </authorList>
    </citation>
    <scope>NUCLEOTIDE SEQUENCE</scope>
</reference>
<proteinExistence type="predicted"/>
<comment type="caution">
    <text evidence="1">The sequence shown here is derived from an EMBL/GenBank/DDBJ whole genome shotgun (WGS) entry which is preliminary data.</text>
</comment>